<proteinExistence type="predicted"/>
<evidence type="ECO:0000256" key="1">
    <source>
        <dbReference type="PROSITE-ProRule" id="PRU00409"/>
    </source>
</evidence>
<sequence length="73" mass="8208">MKLFEYQAKELFESFQIPVPERCLIKDSAELDHAVTKVGLPCVIKAQVLHGGRGKRGLIQLAEKKEDAKKKNS</sequence>
<dbReference type="EMBL" id="JAWDIP010000003">
    <property type="protein sequence ID" value="MDY0393632.1"/>
    <property type="molecule type" value="Genomic_DNA"/>
</dbReference>
<feature type="domain" description="ATP-grasp" evidence="2">
    <location>
        <begin position="9"/>
        <end position="54"/>
    </location>
</feature>
<evidence type="ECO:0000313" key="4">
    <source>
        <dbReference type="Proteomes" id="UP001281447"/>
    </source>
</evidence>
<keyword evidence="1" id="KW-0067">ATP-binding</keyword>
<gene>
    <name evidence="3" type="ORF">RWE15_03225</name>
</gene>
<dbReference type="InterPro" id="IPR011761">
    <property type="entry name" value="ATP-grasp"/>
</dbReference>
<dbReference type="Gene3D" id="3.30.470.20">
    <property type="entry name" value="ATP-grasp fold, B domain"/>
    <property type="match status" value="1"/>
</dbReference>
<organism evidence="3 4">
    <name type="scientific">Tigheibacillus halophilus</name>
    <dbReference type="NCBI Taxonomy" id="361280"/>
    <lineage>
        <taxon>Bacteria</taxon>
        <taxon>Bacillati</taxon>
        <taxon>Bacillota</taxon>
        <taxon>Bacilli</taxon>
        <taxon>Bacillales</taxon>
        <taxon>Bacillaceae</taxon>
        <taxon>Tigheibacillus</taxon>
    </lineage>
</organism>
<keyword evidence="4" id="KW-1185">Reference proteome</keyword>
<dbReference type="InterPro" id="IPR013815">
    <property type="entry name" value="ATP_grasp_subdomain_1"/>
</dbReference>
<dbReference type="Proteomes" id="UP001281447">
    <property type="component" value="Unassembled WGS sequence"/>
</dbReference>
<reference evidence="3 4" key="1">
    <citation type="submission" date="2023-10" db="EMBL/GenBank/DDBJ databases">
        <title>Virgibacillus halophilus 5B73C genome.</title>
        <authorList>
            <person name="Miliotis G."/>
            <person name="Sengupta P."/>
            <person name="Hameed A."/>
            <person name="Chuvochina M."/>
            <person name="Mcdonagh F."/>
            <person name="Simpson A.C."/>
            <person name="Singh N.K."/>
            <person name="Rekha P.D."/>
            <person name="Raman K."/>
            <person name="Hugenholtz P."/>
            <person name="Venkateswaran K."/>
        </authorList>
    </citation>
    <scope>NUCLEOTIDE SEQUENCE [LARGE SCALE GENOMIC DNA]</scope>
    <source>
        <strain evidence="3 4">5B73C</strain>
    </source>
</reference>
<dbReference type="Gene3D" id="3.30.1490.20">
    <property type="entry name" value="ATP-grasp fold, A domain"/>
    <property type="match status" value="1"/>
</dbReference>
<keyword evidence="1" id="KW-0547">Nucleotide-binding</keyword>
<evidence type="ECO:0000259" key="2">
    <source>
        <dbReference type="PROSITE" id="PS50975"/>
    </source>
</evidence>
<accession>A0ABU5C2V2</accession>
<protein>
    <submittedName>
        <fullName evidence="3">ATP-grasp domain-containing protein</fullName>
    </submittedName>
</protein>
<dbReference type="Pfam" id="PF08442">
    <property type="entry name" value="ATP-grasp_2"/>
    <property type="match status" value="1"/>
</dbReference>
<dbReference type="InterPro" id="IPR013650">
    <property type="entry name" value="ATP-grasp_succ-CoA_synth-type"/>
</dbReference>
<dbReference type="SUPFAM" id="SSF56059">
    <property type="entry name" value="Glutathione synthetase ATP-binding domain-like"/>
    <property type="match status" value="1"/>
</dbReference>
<comment type="caution">
    <text evidence="3">The sequence shown here is derived from an EMBL/GenBank/DDBJ whole genome shotgun (WGS) entry which is preliminary data.</text>
</comment>
<evidence type="ECO:0000313" key="3">
    <source>
        <dbReference type="EMBL" id="MDY0393632.1"/>
    </source>
</evidence>
<name>A0ABU5C2V2_9BACI</name>
<dbReference type="PROSITE" id="PS50975">
    <property type="entry name" value="ATP_GRASP"/>
    <property type="match status" value="1"/>
</dbReference>